<dbReference type="Proteomes" id="UP000541444">
    <property type="component" value="Unassembled WGS sequence"/>
</dbReference>
<feature type="region of interest" description="Disordered" evidence="1">
    <location>
        <begin position="257"/>
        <end position="283"/>
    </location>
</feature>
<protein>
    <recommendedName>
        <fullName evidence="2">Myb-like domain-containing protein</fullName>
    </recommendedName>
</protein>
<name>A0A7J7NR27_9MAGN</name>
<evidence type="ECO:0000256" key="1">
    <source>
        <dbReference type="SAM" id="MobiDB-lite"/>
    </source>
</evidence>
<dbReference type="EMBL" id="JACGCM010000628">
    <property type="protein sequence ID" value="KAF6169661.1"/>
    <property type="molecule type" value="Genomic_DNA"/>
</dbReference>
<dbReference type="InterPro" id="IPR044822">
    <property type="entry name" value="Myb_DNA-bind_4"/>
</dbReference>
<reference evidence="3 4" key="1">
    <citation type="journal article" date="2020" name="IScience">
        <title>Genome Sequencing of the Endangered Kingdonia uniflora (Circaeasteraceae, Ranunculales) Reveals Potential Mechanisms of Evolutionary Specialization.</title>
        <authorList>
            <person name="Sun Y."/>
            <person name="Deng T."/>
            <person name="Zhang A."/>
            <person name="Moore M.J."/>
            <person name="Landis J.B."/>
            <person name="Lin N."/>
            <person name="Zhang H."/>
            <person name="Zhang X."/>
            <person name="Huang J."/>
            <person name="Zhang X."/>
            <person name="Sun H."/>
            <person name="Wang H."/>
        </authorList>
    </citation>
    <scope>NUCLEOTIDE SEQUENCE [LARGE SCALE GENOMIC DNA]</scope>
    <source>
        <strain evidence="3">TB1705</strain>
        <tissue evidence="3">Leaf</tissue>
    </source>
</reference>
<dbReference type="InterPro" id="IPR001005">
    <property type="entry name" value="SANT/Myb"/>
</dbReference>
<keyword evidence="4" id="KW-1185">Reference proteome</keyword>
<dbReference type="Pfam" id="PF13837">
    <property type="entry name" value="Myb_DNA-bind_4"/>
    <property type="match status" value="1"/>
</dbReference>
<evidence type="ECO:0000259" key="2">
    <source>
        <dbReference type="PROSITE" id="PS50090"/>
    </source>
</evidence>
<dbReference type="PANTHER" id="PTHR47211">
    <property type="entry name" value="TRIHELIX TRANSCRIPTION FACTOR ASR3"/>
    <property type="match status" value="1"/>
</dbReference>
<gene>
    <name evidence="3" type="ORF">GIB67_004053</name>
</gene>
<dbReference type="PROSITE" id="PS50090">
    <property type="entry name" value="MYB_LIKE"/>
    <property type="match status" value="1"/>
</dbReference>
<organism evidence="3 4">
    <name type="scientific">Kingdonia uniflora</name>
    <dbReference type="NCBI Taxonomy" id="39325"/>
    <lineage>
        <taxon>Eukaryota</taxon>
        <taxon>Viridiplantae</taxon>
        <taxon>Streptophyta</taxon>
        <taxon>Embryophyta</taxon>
        <taxon>Tracheophyta</taxon>
        <taxon>Spermatophyta</taxon>
        <taxon>Magnoliopsida</taxon>
        <taxon>Ranunculales</taxon>
        <taxon>Circaeasteraceae</taxon>
        <taxon>Kingdonia</taxon>
    </lineage>
</organism>
<evidence type="ECO:0000313" key="3">
    <source>
        <dbReference type="EMBL" id="KAF6169661.1"/>
    </source>
</evidence>
<evidence type="ECO:0000313" key="4">
    <source>
        <dbReference type="Proteomes" id="UP000541444"/>
    </source>
</evidence>
<proteinExistence type="predicted"/>
<feature type="domain" description="Myb-like" evidence="2">
    <location>
        <begin position="38"/>
        <end position="105"/>
    </location>
</feature>
<accession>A0A7J7NR27</accession>
<dbReference type="Gene3D" id="1.10.10.60">
    <property type="entry name" value="Homeodomain-like"/>
    <property type="match status" value="1"/>
</dbReference>
<sequence>MATEQVTPVTTPNGDITPAAVTTVIVADDGNKPPRLPRWTRQEIFVLIQGKRVAESQLRRGRHVAGSVGPAGSTEPKWVAISTYCGRHGVNRSPVQCRKRWSNLSGDFKKIKEWELKVSHGTELESFWDMRNDLRKERCLPGFFDREIFYKLDDETVTETVMTPITTIRVKEEENDVAVSEAETNEEVEGDVVFDSGRSVAVNDGLFSDTETVAVATPSPTSVMKVHAPVPISERRFEPIYQENQAQGLANEKQHAVNLEKGSTSQNERKRKRSLSDEDENSTLQEQMFKLLEKNSDMLTAHLEAQKTNSELDREQRKDQGASLVEVLSKLAEALVKIAEKL</sequence>
<dbReference type="AlphaFoldDB" id="A0A7J7NR27"/>
<comment type="caution">
    <text evidence="3">The sequence shown here is derived from an EMBL/GenBank/DDBJ whole genome shotgun (WGS) entry which is preliminary data.</text>
</comment>
<dbReference type="OrthoDB" id="1865198at2759"/>
<dbReference type="PANTHER" id="PTHR47211:SF2">
    <property type="entry name" value="TRIHELIX TRANSCRIPTION FACTOR ASR3"/>
    <property type="match status" value="1"/>
</dbReference>